<dbReference type="InterPro" id="IPR007367">
    <property type="entry name" value="DUF433"/>
</dbReference>
<dbReference type="PANTHER" id="PTHR34849">
    <property type="entry name" value="SSL5025 PROTEIN"/>
    <property type="match status" value="1"/>
</dbReference>
<dbReference type="InterPro" id="IPR036388">
    <property type="entry name" value="WH-like_DNA-bd_sf"/>
</dbReference>
<reference evidence="1" key="1">
    <citation type="journal article" date="2005" name="Environ. Microbiol.">
        <title>Genetic and functional properties of uncultivated thermophilic crenarchaeotes from a subsurface gold mine as revealed by analysis of genome fragments.</title>
        <authorList>
            <person name="Nunoura T."/>
            <person name="Hirayama H."/>
            <person name="Takami H."/>
            <person name="Oida H."/>
            <person name="Nishi S."/>
            <person name="Shimamura S."/>
            <person name="Suzuki Y."/>
            <person name="Inagaki F."/>
            <person name="Takai K."/>
            <person name="Nealson K.H."/>
            <person name="Horikoshi K."/>
        </authorList>
    </citation>
    <scope>NUCLEOTIDE SEQUENCE</scope>
</reference>
<protein>
    <submittedName>
        <fullName evidence="1">Hypothetical conserved protein</fullName>
    </submittedName>
</protein>
<organism evidence="1">
    <name type="scientific">uncultured Acetothermia bacterium</name>
    <dbReference type="NCBI Taxonomy" id="236499"/>
    <lineage>
        <taxon>Bacteria</taxon>
        <taxon>Candidatus Bipolaricaulota</taxon>
        <taxon>environmental samples</taxon>
    </lineage>
</organism>
<dbReference type="SUPFAM" id="SSF46689">
    <property type="entry name" value="Homeodomain-like"/>
    <property type="match status" value="1"/>
</dbReference>
<dbReference type="InterPro" id="IPR009057">
    <property type="entry name" value="Homeodomain-like_sf"/>
</dbReference>
<dbReference type="PANTHER" id="PTHR34849:SF3">
    <property type="entry name" value="SSR2962 PROTEIN"/>
    <property type="match status" value="1"/>
</dbReference>
<dbReference type="EMBL" id="AP011743">
    <property type="protein sequence ID" value="BAL56315.1"/>
    <property type="molecule type" value="Genomic_DNA"/>
</dbReference>
<reference evidence="1" key="2">
    <citation type="journal article" date="2012" name="PLoS ONE">
        <title>A Deeply Branching Thermophilic Bacterium with an Ancient Acetyl-CoA Pathway Dominates a Subsurface Ecosystem.</title>
        <authorList>
            <person name="Takami H."/>
            <person name="Noguchi H."/>
            <person name="Takaki Y."/>
            <person name="Uchiyama I."/>
            <person name="Toyoda A."/>
            <person name="Nishi S."/>
            <person name="Chee G.-J."/>
            <person name="Arai W."/>
            <person name="Nunoura T."/>
            <person name="Itoh T."/>
            <person name="Hattori M."/>
            <person name="Takai K."/>
        </authorList>
    </citation>
    <scope>NUCLEOTIDE SEQUENCE</scope>
</reference>
<dbReference type="AlphaFoldDB" id="H5SJH9"/>
<dbReference type="Pfam" id="PF04255">
    <property type="entry name" value="DUF433"/>
    <property type="match status" value="1"/>
</dbReference>
<gene>
    <name evidence="1" type="ORF">HGMM_F36B04C18</name>
</gene>
<dbReference type="Gene3D" id="1.10.10.10">
    <property type="entry name" value="Winged helix-like DNA-binding domain superfamily/Winged helix DNA-binding domain"/>
    <property type="match status" value="1"/>
</dbReference>
<sequence>MKAVLKKTEHPYIVRHPRVCGGSPVIRGTRITVWLLAALLRGGATPEEIMRTYPHLEPAQVYDALSYYFDHRREIDREIEENRLVSAMRRFNLRFVPHPSGSFGRLITEEEFRNLKPEEQQQAYTWETLPSQLQR</sequence>
<proteinExistence type="predicted"/>
<evidence type="ECO:0000313" key="1">
    <source>
        <dbReference type="EMBL" id="BAL56315.1"/>
    </source>
</evidence>
<name>H5SJH9_9BACT</name>
<accession>H5SJH9</accession>